<keyword evidence="3" id="KW-1185">Reference proteome</keyword>
<comment type="caution">
    <text evidence="2">The sequence shown here is derived from an EMBL/GenBank/DDBJ whole genome shotgun (WGS) entry which is preliminary data.</text>
</comment>
<proteinExistence type="predicted"/>
<dbReference type="Pfam" id="PF13474">
    <property type="entry name" value="SnoaL_3"/>
    <property type="match status" value="1"/>
</dbReference>
<dbReference type="InterPro" id="IPR032710">
    <property type="entry name" value="NTF2-like_dom_sf"/>
</dbReference>
<reference evidence="3" key="1">
    <citation type="journal article" date="2019" name="Int. J. Syst. Evol. Microbiol.">
        <title>The Global Catalogue of Microorganisms (GCM) 10K type strain sequencing project: providing services to taxonomists for standard genome sequencing and annotation.</title>
        <authorList>
            <consortium name="The Broad Institute Genomics Platform"/>
            <consortium name="The Broad Institute Genome Sequencing Center for Infectious Disease"/>
            <person name="Wu L."/>
            <person name="Ma J."/>
        </authorList>
    </citation>
    <scope>NUCLEOTIDE SEQUENCE [LARGE SCALE GENOMIC DNA]</scope>
    <source>
        <strain evidence="3">JCM 14304</strain>
    </source>
</reference>
<dbReference type="EMBL" id="BAAAND010000004">
    <property type="protein sequence ID" value="GAA1578620.1"/>
    <property type="molecule type" value="Genomic_DNA"/>
</dbReference>
<accession>A0ABP4PDJ8</accession>
<name>A0ABP4PDJ8_9ACTN</name>
<sequence length="157" mass="17341">MIELVDYGFGPGARSRTDEARTPGRAGALAALETFYYALNSKDLETLAAGWVDDPLVQLNNPVGGILRGRDAVRELYERVFAGVLDVQVTFGDAATYWLGDSVIFAGRETGTYLGNRPLHIRTTRVFTYDGVWRQLHHHGSIDDPDLLAAYQRAVRG</sequence>
<organism evidence="2 3">
    <name type="scientific">Kribbella karoonensis</name>
    <dbReference type="NCBI Taxonomy" id="324851"/>
    <lineage>
        <taxon>Bacteria</taxon>
        <taxon>Bacillati</taxon>
        <taxon>Actinomycetota</taxon>
        <taxon>Actinomycetes</taxon>
        <taxon>Propionibacteriales</taxon>
        <taxon>Kribbellaceae</taxon>
        <taxon>Kribbella</taxon>
    </lineage>
</organism>
<dbReference type="Proteomes" id="UP001500190">
    <property type="component" value="Unassembled WGS sequence"/>
</dbReference>
<protein>
    <submittedName>
        <fullName evidence="2">Nuclear transport factor 2 family protein</fullName>
    </submittedName>
</protein>
<gene>
    <name evidence="2" type="ORF">GCM10009742_23300</name>
</gene>
<feature type="domain" description="SnoaL-like" evidence="1">
    <location>
        <begin position="30"/>
        <end position="142"/>
    </location>
</feature>
<dbReference type="RefSeq" id="WP_344190003.1">
    <property type="nucleotide sequence ID" value="NZ_BAAAND010000004.1"/>
</dbReference>
<evidence type="ECO:0000313" key="2">
    <source>
        <dbReference type="EMBL" id="GAA1578620.1"/>
    </source>
</evidence>
<dbReference type="InterPro" id="IPR037401">
    <property type="entry name" value="SnoaL-like"/>
</dbReference>
<dbReference type="SUPFAM" id="SSF54427">
    <property type="entry name" value="NTF2-like"/>
    <property type="match status" value="1"/>
</dbReference>
<evidence type="ECO:0000259" key="1">
    <source>
        <dbReference type="Pfam" id="PF13474"/>
    </source>
</evidence>
<evidence type="ECO:0000313" key="3">
    <source>
        <dbReference type="Proteomes" id="UP001500190"/>
    </source>
</evidence>
<dbReference type="Gene3D" id="3.10.450.50">
    <property type="match status" value="1"/>
</dbReference>